<evidence type="ECO:0000256" key="2">
    <source>
        <dbReference type="SAM" id="Coils"/>
    </source>
</evidence>
<accession>A0A1G6C0Q8</accession>
<keyword evidence="3" id="KW-0472">Membrane</keyword>
<comment type="similarity">
    <text evidence="1">Belongs to the membrane fusion protein (MFP) (TC 8.A.1) family.</text>
</comment>
<evidence type="ECO:0000256" key="3">
    <source>
        <dbReference type="SAM" id="Phobius"/>
    </source>
</evidence>
<feature type="transmembrane region" description="Helical" evidence="3">
    <location>
        <begin position="7"/>
        <end position="24"/>
    </location>
</feature>
<dbReference type="AlphaFoldDB" id="A0A1G6C0Q8"/>
<dbReference type="RefSeq" id="WP_092118811.1">
    <property type="nucleotide sequence ID" value="NZ_FMXO01000006.1"/>
</dbReference>
<reference evidence="5 6" key="1">
    <citation type="submission" date="2016-10" db="EMBL/GenBank/DDBJ databases">
        <authorList>
            <person name="de Groot N.N."/>
        </authorList>
    </citation>
    <scope>NUCLEOTIDE SEQUENCE [LARGE SCALE GENOMIC DNA]</scope>
    <source>
        <strain evidence="5 6">ASO4-2</strain>
    </source>
</reference>
<dbReference type="OrthoDB" id="9791520at2"/>
<evidence type="ECO:0000259" key="4">
    <source>
        <dbReference type="Pfam" id="PF25989"/>
    </source>
</evidence>
<proteinExistence type="inferred from homology"/>
<evidence type="ECO:0000256" key="1">
    <source>
        <dbReference type="ARBA" id="ARBA00009477"/>
    </source>
</evidence>
<dbReference type="STRING" id="617002.SAMN05660653_01268"/>
<keyword evidence="3" id="KW-1133">Transmembrane helix</keyword>
<dbReference type="InterPro" id="IPR058637">
    <property type="entry name" value="YknX-like_C"/>
</dbReference>
<dbReference type="PANTHER" id="PTHR30469">
    <property type="entry name" value="MULTIDRUG RESISTANCE PROTEIN MDTA"/>
    <property type="match status" value="1"/>
</dbReference>
<protein>
    <submittedName>
        <fullName evidence="5">HlyD family secretion protein</fullName>
    </submittedName>
</protein>
<keyword evidence="2" id="KW-0175">Coiled coil</keyword>
<gene>
    <name evidence="5" type="ORF">SAMN05660653_01268</name>
</gene>
<dbReference type="GO" id="GO:1990281">
    <property type="term" value="C:efflux pump complex"/>
    <property type="evidence" value="ECO:0007669"/>
    <property type="project" value="TreeGrafter"/>
</dbReference>
<dbReference type="Gene3D" id="2.40.30.170">
    <property type="match status" value="1"/>
</dbReference>
<keyword evidence="3" id="KW-0812">Transmembrane</keyword>
<dbReference type="Pfam" id="PF25989">
    <property type="entry name" value="YknX_C"/>
    <property type="match status" value="1"/>
</dbReference>
<keyword evidence="6" id="KW-1185">Reference proteome</keyword>
<name>A0A1G6C0Q8_9BACT</name>
<dbReference type="NCBIfam" id="TIGR01730">
    <property type="entry name" value="RND_mfp"/>
    <property type="match status" value="1"/>
</dbReference>
<organism evidence="5 6">
    <name type="scientific">Desulfonatronum thiosulfatophilum</name>
    <dbReference type="NCBI Taxonomy" id="617002"/>
    <lineage>
        <taxon>Bacteria</taxon>
        <taxon>Pseudomonadati</taxon>
        <taxon>Thermodesulfobacteriota</taxon>
        <taxon>Desulfovibrionia</taxon>
        <taxon>Desulfovibrionales</taxon>
        <taxon>Desulfonatronaceae</taxon>
        <taxon>Desulfonatronum</taxon>
    </lineage>
</organism>
<sequence length="400" mass="44629">MIWRKRIIYALILAGVVALLVWSFRPSPILVDTEPVSRGRVEMVVEEEGRTRVADRYVLSSPLTAQTQRVTWEVGDAVQAGDVLAVLMPLPSPALDARSAAEAQARVRAAESAVRMGRAELDAAATSARFAESDLERLRRLADQELIALGDLEQAETAAQRALAQERSARFRMQTLTSELEAARAALRFAGETRTEEGVLQLRAPVSGRILQRHFESARVVQPGEPILEIGDTTILEVEVDVLSSDAVRLEPGMRVSLERWGRPDALEARVRRVEPLGFTKISALGVEEQRVLVIADLISPPEQWDRLGHGYRVNARFMLWEAEDILRVPTNAVFRHGDGWALFTVHENRARLRIVEPGRRGGFWTQILSGVEQEEIVVVHPDRDLQDGVRVRMRNATDG</sequence>
<evidence type="ECO:0000313" key="6">
    <source>
        <dbReference type="Proteomes" id="UP000198771"/>
    </source>
</evidence>
<feature type="coiled-coil region" evidence="2">
    <location>
        <begin position="121"/>
        <end position="155"/>
    </location>
</feature>
<dbReference type="InterPro" id="IPR006143">
    <property type="entry name" value="RND_pump_MFP"/>
</dbReference>
<dbReference type="Gene3D" id="1.10.287.470">
    <property type="entry name" value="Helix hairpin bin"/>
    <property type="match status" value="1"/>
</dbReference>
<dbReference type="Gene3D" id="2.40.50.100">
    <property type="match status" value="1"/>
</dbReference>
<evidence type="ECO:0000313" key="5">
    <source>
        <dbReference type="EMBL" id="SDB26493.1"/>
    </source>
</evidence>
<feature type="domain" description="YknX-like C-terminal permuted SH3-like" evidence="4">
    <location>
        <begin position="327"/>
        <end position="393"/>
    </location>
</feature>
<dbReference type="Proteomes" id="UP000198771">
    <property type="component" value="Unassembled WGS sequence"/>
</dbReference>
<dbReference type="PANTHER" id="PTHR30469:SF15">
    <property type="entry name" value="HLYD FAMILY OF SECRETION PROTEINS"/>
    <property type="match status" value="1"/>
</dbReference>
<dbReference type="Gene3D" id="2.40.420.20">
    <property type="match status" value="1"/>
</dbReference>
<dbReference type="EMBL" id="FMXO01000006">
    <property type="protein sequence ID" value="SDB26493.1"/>
    <property type="molecule type" value="Genomic_DNA"/>
</dbReference>
<dbReference type="GO" id="GO:0015562">
    <property type="term" value="F:efflux transmembrane transporter activity"/>
    <property type="evidence" value="ECO:0007669"/>
    <property type="project" value="TreeGrafter"/>
</dbReference>